<dbReference type="InterPro" id="IPR050106">
    <property type="entry name" value="HistidinolP_aminotransfase"/>
</dbReference>
<sequence length="344" mass="36816">MNCRERAPRVEFDLSRNELHLDPLPEIRKLLASGADTLHRYPEDHCVAALTAQIAALHQVARDRIVIGPGSLGVLDALLHADPHPRGSTIFGTPTFDEYAVLVSRAGGTPVAVASSPPGTQCLDSILSRLDPSARQVIIAAPHNPSGAPVSLDELARLRREIPKSVLLVVDQAYAESDETMPVDAVRRIVEVMDGVAVLRSFSKAYGLAGLRIGYGVFSSAALAARVRAAVPTYAVNSLSISIATESLKHPRQLAQRVADVVQARKCLEDFLSQEGLASGAGSQGNFVWLPNPDSGGLFRHALADGILLREYPGVGVRITVQSKESVDAVMQSLRSYSRALQNA</sequence>
<dbReference type="Proteomes" id="UP000093928">
    <property type="component" value="Unassembled WGS sequence"/>
</dbReference>
<dbReference type="CDD" id="cd00609">
    <property type="entry name" value="AAT_like"/>
    <property type="match status" value="1"/>
</dbReference>
<proteinExistence type="inferred from homology"/>
<dbReference type="InterPro" id="IPR004839">
    <property type="entry name" value="Aminotransferase_I/II_large"/>
</dbReference>
<organism evidence="6 7">
    <name type="scientific">Mycobacterium asiaticum</name>
    <dbReference type="NCBI Taxonomy" id="1790"/>
    <lineage>
        <taxon>Bacteria</taxon>
        <taxon>Bacillati</taxon>
        <taxon>Actinomycetota</taxon>
        <taxon>Actinomycetes</taxon>
        <taxon>Mycobacteriales</taxon>
        <taxon>Mycobacteriaceae</taxon>
        <taxon>Mycobacterium</taxon>
    </lineage>
</organism>
<dbReference type="InterPro" id="IPR004838">
    <property type="entry name" value="NHTrfase_class1_PyrdxlP-BS"/>
</dbReference>
<keyword evidence="2 4" id="KW-0808">Transferase</keyword>
<dbReference type="GO" id="GO:0008483">
    <property type="term" value="F:transaminase activity"/>
    <property type="evidence" value="ECO:0007669"/>
    <property type="project" value="UniProtKB-KW"/>
</dbReference>
<dbReference type="InterPro" id="IPR015424">
    <property type="entry name" value="PyrdxlP-dep_Trfase"/>
</dbReference>
<comment type="similarity">
    <text evidence="4">Belongs to the class-I pyridoxal-phosphate-dependent aminotransferase family.</text>
</comment>
<evidence type="ECO:0000256" key="2">
    <source>
        <dbReference type="ARBA" id="ARBA00022679"/>
    </source>
</evidence>
<evidence type="ECO:0000313" key="7">
    <source>
        <dbReference type="Proteomes" id="UP000093928"/>
    </source>
</evidence>
<evidence type="ECO:0000256" key="1">
    <source>
        <dbReference type="ARBA" id="ARBA00022576"/>
    </source>
</evidence>
<comment type="cofactor">
    <cofactor evidence="4">
        <name>pyridoxal 5'-phosphate</name>
        <dbReference type="ChEBI" id="CHEBI:597326"/>
    </cofactor>
</comment>
<name>A0A1A3NKQ1_MYCAS</name>
<evidence type="ECO:0000313" key="6">
    <source>
        <dbReference type="EMBL" id="OBK21624.1"/>
    </source>
</evidence>
<evidence type="ECO:0000256" key="3">
    <source>
        <dbReference type="ARBA" id="ARBA00022898"/>
    </source>
</evidence>
<dbReference type="GO" id="GO:0030170">
    <property type="term" value="F:pyridoxal phosphate binding"/>
    <property type="evidence" value="ECO:0007669"/>
    <property type="project" value="InterPro"/>
</dbReference>
<feature type="domain" description="Aminotransferase class I/classII large" evidence="5">
    <location>
        <begin position="12"/>
        <end position="332"/>
    </location>
</feature>
<accession>A0A1A3NKQ1</accession>
<dbReference type="PANTHER" id="PTHR43643:SF3">
    <property type="entry name" value="HISTIDINOL-PHOSPHATE AMINOTRANSFERASE"/>
    <property type="match status" value="1"/>
</dbReference>
<dbReference type="EC" id="2.6.1.-" evidence="4"/>
<evidence type="ECO:0000256" key="4">
    <source>
        <dbReference type="RuleBase" id="RU000481"/>
    </source>
</evidence>
<dbReference type="InterPro" id="IPR015422">
    <property type="entry name" value="PyrdxlP-dep_Trfase_small"/>
</dbReference>
<comment type="caution">
    <text evidence="6">The sequence shown here is derived from an EMBL/GenBank/DDBJ whole genome shotgun (WGS) entry which is preliminary data.</text>
</comment>
<dbReference type="SUPFAM" id="SSF53383">
    <property type="entry name" value="PLP-dependent transferases"/>
    <property type="match status" value="1"/>
</dbReference>
<dbReference type="Gene3D" id="3.90.1150.10">
    <property type="entry name" value="Aspartate Aminotransferase, domain 1"/>
    <property type="match status" value="1"/>
</dbReference>
<keyword evidence="1 4" id="KW-0032">Aminotransferase</keyword>
<dbReference type="EMBL" id="LZLS01000199">
    <property type="protein sequence ID" value="OBK21624.1"/>
    <property type="molecule type" value="Genomic_DNA"/>
</dbReference>
<dbReference type="Pfam" id="PF00155">
    <property type="entry name" value="Aminotran_1_2"/>
    <property type="match status" value="1"/>
</dbReference>
<dbReference type="Gene3D" id="3.40.640.10">
    <property type="entry name" value="Type I PLP-dependent aspartate aminotransferase-like (Major domain)"/>
    <property type="match status" value="1"/>
</dbReference>
<protein>
    <recommendedName>
        <fullName evidence="4">Aminotransferase</fullName>
        <ecNumber evidence="4">2.6.1.-</ecNumber>
    </recommendedName>
</protein>
<keyword evidence="3" id="KW-0663">Pyridoxal phosphate</keyword>
<evidence type="ECO:0000259" key="5">
    <source>
        <dbReference type="Pfam" id="PF00155"/>
    </source>
</evidence>
<dbReference type="PROSITE" id="PS00105">
    <property type="entry name" value="AA_TRANSFER_CLASS_1"/>
    <property type="match status" value="1"/>
</dbReference>
<gene>
    <name evidence="6" type="ORF">A5634_09945</name>
</gene>
<dbReference type="AlphaFoldDB" id="A0A1A3NKQ1"/>
<dbReference type="RefSeq" id="WP_065146433.1">
    <property type="nucleotide sequence ID" value="NZ_LZLS01000199.1"/>
</dbReference>
<dbReference type="PANTHER" id="PTHR43643">
    <property type="entry name" value="HISTIDINOL-PHOSPHATE AMINOTRANSFERASE 2"/>
    <property type="match status" value="1"/>
</dbReference>
<dbReference type="InterPro" id="IPR015421">
    <property type="entry name" value="PyrdxlP-dep_Trfase_major"/>
</dbReference>
<reference evidence="6 7" key="1">
    <citation type="submission" date="2016-06" db="EMBL/GenBank/DDBJ databases">
        <authorList>
            <person name="Kjaerup R.B."/>
            <person name="Dalgaard T.S."/>
            <person name="Juul-Madsen H.R."/>
        </authorList>
    </citation>
    <scope>NUCLEOTIDE SEQUENCE [LARGE SCALE GENOMIC DNA]</scope>
    <source>
        <strain evidence="6 7">1165133.8</strain>
    </source>
</reference>